<dbReference type="STRING" id="58919.A0A316Z267"/>
<dbReference type="Proteomes" id="UP000245946">
    <property type="component" value="Unassembled WGS sequence"/>
</dbReference>
<evidence type="ECO:0000313" key="7">
    <source>
        <dbReference type="Proteomes" id="UP000245946"/>
    </source>
</evidence>
<keyword evidence="3" id="KW-0576">Peroxisome</keyword>
<protein>
    <recommendedName>
        <fullName evidence="8">Peroxisomal biogenesis factor 11</fullName>
    </recommendedName>
</protein>
<dbReference type="GO" id="GO:0005778">
    <property type="term" value="C:peroxisomal membrane"/>
    <property type="evidence" value="ECO:0007669"/>
    <property type="project" value="UniProtKB-SubCell"/>
</dbReference>
<dbReference type="Pfam" id="PF05648">
    <property type="entry name" value="PEX11"/>
    <property type="match status" value="1"/>
</dbReference>
<feature type="region of interest" description="Disordered" evidence="5">
    <location>
        <begin position="207"/>
        <end position="228"/>
    </location>
</feature>
<dbReference type="EMBL" id="KZ819307">
    <property type="protein sequence ID" value="PWN95058.1"/>
    <property type="molecule type" value="Genomic_DNA"/>
</dbReference>
<dbReference type="OrthoDB" id="10005898at2759"/>
<keyword evidence="2" id="KW-0472">Membrane</keyword>
<evidence type="ECO:0000256" key="5">
    <source>
        <dbReference type="SAM" id="MobiDB-lite"/>
    </source>
</evidence>
<evidence type="ECO:0000256" key="1">
    <source>
        <dbReference type="ARBA" id="ARBA00022593"/>
    </source>
</evidence>
<reference evidence="6 7" key="1">
    <citation type="journal article" date="2018" name="Mol. Biol. Evol.">
        <title>Broad Genomic Sampling Reveals a Smut Pathogenic Ancestry of the Fungal Clade Ustilaginomycotina.</title>
        <authorList>
            <person name="Kijpornyongpan T."/>
            <person name="Mondo S.J."/>
            <person name="Barry K."/>
            <person name="Sandor L."/>
            <person name="Lee J."/>
            <person name="Lipzen A."/>
            <person name="Pangilinan J."/>
            <person name="LaButti K."/>
            <person name="Hainaut M."/>
            <person name="Henrissat B."/>
            <person name="Grigoriev I.V."/>
            <person name="Spatafora J.W."/>
            <person name="Aime M.C."/>
        </authorList>
    </citation>
    <scope>NUCLEOTIDE SEQUENCE [LARGE SCALE GENOMIC DNA]</scope>
    <source>
        <strain evidence="6 7">MCA 4186</strain>
    </source>
</reference>
<sequence length="303" mass="33579">MSQSASSSKAVRPANATDAVLGAFSNVPPNETLEHLIRYLGTWSGFDKAMMITQYGSKLVIAFLALQHALRVRLAGTKSFHAANGGSSVAVRVQRLGALVGNARVLYRIWGLLPMLQWMISMERNPPPTRLLHNIERIQGWAMIIYCPLEAVSYLGAHSILPVSARTRGKMDLFGVRCWAVYVILQLLHLVEDNRLLRLRARALERGRGHPTPARTPNTEKKVDLGEEQETTRGMWRELDARKDAILNQLWVNLGYLPLTVHWSTPGGLLSDAWVGFFGTIAASAGLRAGWRATAKRPELAAK</sequence>
<dbReference type="GO" id="GO:0016559">
    <property type="term" value="P:peroxisome fission"/>
    <property type="evidence" value="ECO:0007669"/>
    <property type="project" value="InterPro"/>
</dbReference>
<comment type="subcellular location">
    <subcellularLocation>
        <location evidence="4">Peroxisome membrane</location>
    </subcellularLocation>
</comment>
<dbReference type="InterPro" id="IPR008733">
    <property type="entry name" value="PEX11"/>
</dbReference>
<name>A0A316Z267_9BASI</name>
<dbReference type="GeneID" id="37268623"/>
<dbReference type="PANTHER" id="PTHR12652">
    <property type="entry name" value="PEROXISOMAL BIOGENESIS FACTOR 11"/>
    <property type="match status" value="1"/>
</dbReference>
<dbReference type="AlphaFoldDB" id="A0A316Z267"/>
<dbReference type="PANTHER" id="PTHR12652:SF25">
    <property type="entry name" value="MICROBODY (PEROXISOME) PROLIFERATION PROTEIN PEROXIN 11C (EUROFUNG)"/>
    <property type="match status" value="1"/>
</dbReference>
<gene>
    <name evidence="6" type="ORF">FA09DRAFT_323186</name>
</gene>
<proteinExistence type="predicted"/>
<evidence type="ECO:0000256" key="2">
    <source>
        <dbReference type="ARBA" id="ARBA00023136"/>
    </source>
</evidence>
<organism evidence="6 7">
    <name type="scientific">Tilletiopsis washingtonensis</name>
    <dbReference type="NCBI Taxonomy" id="58919"/>
    <lineage>
        <taxon>Eukaryota</taxon>
        <taxon>Fungi</taxon>
        <taxon>Dikarya</taxon>
        <taxon>Basidiomycota</taxon>
        <taxon>Ustilaginomycotina</taxon>
        <taxon>Exobasidiomycetes</taxon>
        <taxon>Entylomatales</taxon>
        <taxon>Entylomatales incertae sedis</taxon>
        <taxon>Tilletiopsis</taxon>
    </lineage>
</organism>
<keyword evidence="7" id="KW-1185">Reference proteome</keyword>
<evidence type="ECO:0000256" key="3">
    <source>
        <dbReference type="ARBA" id="ARBA00023140"/>
    </source>
</evidence>
<keyword evidence="1" id="KW-0962">Peroxisome biogenesis</keyword>
<evidence type="ECO:0000256" key="4">
    <source>
        <dbReference type="ARBA" id="ARBA00046271"/>
    </source>
</evidence>
<evidence type="ECO:0008006" key="8">
    <source>
        <dbReference type="Google" id="ProtNLM"/>
    </source>
</evidence>
<evidence type="ECO:0000313" key="6">
    <source>
        <dbReference type="EMBL" id="PWN95058.1"/>
    </source>
</evidence>
<accession>A0A316Z267</accession>
<dbReference type="RefSeq" id="XP_025595337.1">
    <property type="nucleotide sequence ID" value="XM_025741079.1"/>
</dbReference>